<dbReference type="Proteomes" id="UP000019277">
    <property type="component" value="Unassembled WGS sequence"/>
</dbReference>
<dbReference type="InterPro" id="IPR046867">
    <property type="entry name" value="AldOxase/xan_DH_MoCoBD2"/>
</dbReference>
<comment type="caution">
    <text evidence="4">The sequence shown here is derived from an EMBL/GenBank/DDBJ whole genome shotgun (WGS) entry which is preliminary data.</text>
</comment>
<dbReference type="Pfam" id="PF02738">
    <property type="entry name" value="MoCoBD_1"/>
    <property type="match status" value="1"/>
</dbReference>
<dbReference type="eggNOG" id="COG1529">
    <property type="taxonomic scope" value="Bacteria"/>
</dbReference>
<dbReference type="Gene3D" id="3.30.365.10">
    <property type="entry name" value="Aldehyde oxidase/xanthine dehydrogenase, molybdopterin binding domain"/>
    <property type="match status" value="4"/>
</dbReference>
<sequence length="717" mass="75596">MTGARPRVDGPAKVTGAARYAAEWRAADLRHAALVTSPVPAATITAVDTSAAERVPGVVAVFTHHNAPRLRPPVGAPYGGRLPLQDNRVHYEGEPVAVVVAERLEQAREAVGLVRLDYAPLSAETDFRAVADTAVPTPPARWGPADTTVGDLAAGIAEADVVLRAEYSTAARHHSPIETSATQAEWRDGVLTLRDATQGVFNVHAVVSSALDLPADRVRVLAEYTGGGFGSKGYVWPHQVIAAMLARELGGALRLVLTRAQSFTSHGYQPPTRQRLVLAATAEGRFTAIRHDSLSPTSTYGEYVEMTANGSRVAYACPAITTTHRVAPVATVLPTPMRAPHEGPGMFALEVAVDEVACELGIDPLELRLRNHAEVDPTSGKPFSTKGLLACYAEGARRFGWADRPRATGSLREGDQLIGWGMATAVMATMRFPAAARARLHADGRVVVEAGCQEIGTGTYTIMPQLAAEVLGCPPEQVVLRLGDTALPRTGMTAGSSTTLSVGSAVTAAAEALAARLALLATGDPTAAVRLDGIELTVKNGAVEVFRLDELFARLGVDSVAAGGSWEPRENQRSMHTFGAVFAEVAVDVDLPVPRVRRLVAVYSAGRIVNPLTARGQMTGGLVWGIGQALLEKSTTDHRLGRFVDKNLAGYRLPVNADVPDLDVAFVEEYDPHASGIGARGIGELGSVGVAPAIANAVHHATGKRVRSLPIALEDLL</sequence>
<proteinExistence type="predicted"/>
<accession>W7IPN0</accession>
<dbReference type="PATRIC" id="fig|909613.9.peg.2352"/>
<dbReference type="STRING" id="909613.UO65_2345"/>
<dbReference type="InterPro" id="IPR037165">
    <property type="entry name" value="AldOxase/xan_DH_Mopterin-bd_sf"/>
</dbReference>
<dbReference type="InterPro" id="IPR036856">
    <property type="entry name" value="Ald_Oxase/Xan_DH_a/b_sf"/>
</dbReference>
<dbReference type="PANTHER" id="PTHR11908">
    <property type="entry name" value="XANTHINE DEHYDROGENASE"/>
    <property type="match status" value="1"/>
</dbReference>
<reference evidence="4 5" key="1">
    <citation type="journal article" date="2014" name="Genome Announc.">
        <title>Draft Genome Sequence of the Antitrypanosomally Active Sponge-Associated Bacterium Actinokineospora sp. Strain EG49.</title>
        <authorList>
            <person name="Harjes J."/>
            <person name="Ryu T."/>
            <person name="Abdelmohsen U.R."/>
            <person name="Moitinho-Silva L."/>
            <person name="Horn H."/>
            <person name="Ravasi T."/>
            <person name="Hentschel U."/>
        </authorList>
    </citation>
    <scope>NUCLEOTIDE SEQUENCE [LARGE SCALE GENOMIC DNA]</scope>
    <source>
        <strain evidence="4 5">EG49</strain>
    </source>
</reference>
<dbReference type="InterPro" id="IPR016208">
    <property type="entry name" value="Ald_Oxase/xanthine_DH-like"/>
</dbReference>
<dbReference type="Gene3D" id="3.90.1170.50">
    <property type="entry name" value="Aldehyde oxidase/xanthine dehydrogenase, a/b hammerhead"/>
    <property type="match status" value="1"/>
</dbReference>
<evidence type="ECO:0000313" key="4">
    <source>
        <dbReference type="EMBL" id="EWC62358.1"/>
    </source>
</evidence>
<dbReference type="AlphaFoldDB" id="W7IPN0"/>
<keyword evidence="2 4" id="KW-0560">Oxidoreductase</keyword>
<evidence type="ECO:0000259" key="3">
    <source>
        <dbReference type="SMART" id="SM01008"/>
    </source>
</evidence>
<keyword evidence="1" id="KW-0500">Molybdenum</keyword>
<keyword evidence="5" id="KW-1185">Reference proteome</keyword>
<dbReference type="RefSeq" id="WP_035281555.1">
    <property type="nucleotide sequence ID" value="NZ_AYXG01000081.1"/>
</dbReference>
<dbReference type="Pfam" id="PF20256">
    <property type="entry name" value="MoCoBD_2"/>
    <property type="match status" value="1"/>
</dbReference>
<protein>
    <submittedName>
        <fullName evidence="4">Xanthine dehydrogenase, molybdenum binding subunit</fullName>
        <ecNumber evidence="4">1.17.1.4</ecNumber>
    </submittedName>
</protein>
<dbReference type="OrthoDB" id="135295at2"/>
<dbReference type="InterPro" id="IPR008274">
    <property type="entry name" value="AldOxase/xan_DH_MoCoBD1"/>
</dbReference>
<dbReference type="GO" id="GO:0005506">
    <property type="term" value="F:iron ion binding"/>
    <property type="evidence" value="ECO:0007669"/>
    <property type="project" value="InterPro"/>
</dbReference>
<evidence type="ECO:0000256" key="1">
    <source>
        <dbReference type="ARBA" id="ARBA00022505"/>
    </source>
</evidence>
<evidence type="ECO:0000313" key="5">
    <source>
        <dbReference type="Proteomes" id="UP000019277"/>
    </source>
</evidence>
<organism evidence="4 5">
    <name type="scientific">Actinokineospora spheciospongiae</name>
    <dbReference type="NCBI Taxonomy" id="909613"/>
    <lineage>
        <taxon>Bacteria</taxon>
        <taxon>Bacillati</taxon>
        <taxon>Actinomycetota</taxon>
        <taxon>Actinomycetes</taxon>
        <taxon>Pseudonocardiales</taxon>
        <taxon>Pseudonocardiaceae</taxon>
        <taxon>Actinokineospora</taxon>
    </lineage>
</organism>
<dbReference type="EMBL" id="AYXG01000081">
    <property type="protein sequence ID" value="EWC62358.1"/>
    <property type="molecule type" value="Genomic_DNA"/>
</dbReference>
<evidence type="ECO:0000256" key="2">
    <source>
        <dbReference type="ARBA" id="ARBA00023002"/>
    </source>
</evidence>
<feature type="domain" description="Aldehyde oxidase/xanthine dehydrogenase a/b hammerhead" evidence="3">
    <location>
        <begin position="15"/>
        <end position="122"/>
    </location>
</feature>
<dbReference type="PANTHER" id="PTHR11908:SF132">
    <property type="entry name" value="ALDEHYDE OXIDASE 1-RELATED"/>
    <property type="match status" value="1"/>
</dbReference>
<dbReference type="InterPro" id="IPR000674">
    <property type="entry name" value="Ald_Oxase/Xan_DH_a/b"/>
</dbReference>
<dbReference type="EC" id="1.17.1.4" evidence="4"/>
<gene>
    <name evidence="4" type="ORF">UO65_2345</name>
</gene>
<dbReference type="GO" id="GO:0004854">
    <property type="term" value="F:xanthine dehydrogenase activity"/>
    <property type="evidence" value="ECO:0007669"/>
    <property type="project" value="UniProtKB-EC"/>
</dbReference>
<dbReference type="SUPFAM" id="SSF56003">
    <property type="entry name" value="Molybdenum cofactor-binding domain"/>
    <property type="match status" value="1"/>
</dbReference>
<dbReference type="SMART" id="SM01008">
    <property type="entry name" value="Ald_Xan_dh_C"/>
    <property type="match status" value="1"/>
</dbReference>
<dbReference type="SUPFAM" id="SSF54665">
    <property type="entry name" value="CO dehydrogenase molybdoprotein N-domain-like"/>
    <property type="match status" value="1"/>
</dbReference>
<name>W7IPN0_9PSEU</name>
<dbReference type="Pfam" id="PF01315">
    <property type="entry name" value="Ald_Xan_dh_C"/>
    <property type="match status" value="1"/>
</dbReference>